<evidence type="ECO:0000313" key="1">
    <source>
        <dbReference type="EMBL" id="KAF2443401.1"/>
    </source>
</evidence>
<dbReference type="EMBL" id="MU001502">
    <property type="protein sequence ID" value="KAF2443401.1"/>
    <property type="molecule type" value="Genomic_DNA"/>
</dbReference>
<dbReference type="Proteomes" id="UP000799764">
    <property type="component" value="Unassembled WGS sequence"/>
</dbReference>
<accession>A0A9P4PFX8</accession>
<protein>
    <submittedName>
        <fullName evidence="1">Uncharacterized protein</fullName>
    </submittedName>
</protein>
<sequence>MAFTDSFIWRAKASPVLTATLIPLTSADLTSSHLLRLWCFGSVLGSRGASVILWRSCVFITIDIQVVLDRVQGWMPALKCRTATYQQSHTAC</sequence>
<organism evidence="1 2">
    <name type="scientific">Karstenula rhodostoma CBS 690.94</name>
    <dbReference type="NCBI Taxonomy" id="1392251"/>
    <lineage>
        <taxon>Eukaryota</taxon>
        <taxon>Fungi</taxon>
        <taxon>Dikarya</taxon>
        <taxon>Ascomycota</taxon>
        <taxon>Pezizomycotina</taxon>
        <taxon>Dothideomycetes</taxon>
        <taxon>Pleosporomycetidae</taxon>
        <taxon>Pleosporales</taxon>
        <taxon>Massarineae</taxon>
        <taxon>Didymosphaeriaceae</taxon>
        <taxon>Karstenula</taxon>
    </lineage>
</organism>
<keyword evidence="2" id="KW-1185">Reference proteome</keyword>
<evidence type="ECO:0000313" key="2">
    <source>
        <dbReference type="Proteomes" id="UP000799764"/>
    </source>
</evidence>
<comment type="caution">
    <text evidence="1">The sequence shown here is derived from an EMBL/GenBank/DDBJ whole genome shotgun (WGS) entry which is preliminary data.</text>
</comment>
<proteinExistence type="predicted"/>
<name>A0A9P4PFX8_9PLEO</name>
<reference evidence="1" key="1">
    <citation type="journal article" date="2020" name="Stud. Mycol.">
        <title>101 Dothideomycetes genomes: a test case for predicting lifestyles and emergence of pathogens.</title>
        <authorList>
            <person name="Haridas S."/>
            <person name="Albert R."/>
            <person name="Binder M."/>
            <person name="Bloem J."/>
            <person name="Labutti K."/>
            <person name="Salamov A."/>
            <person name="Andreopoulos B."/>
            <person name="Baker S."/>
            <person name="Barry K."/>
            <person name="Bills G."/>
            <person name="Bluhm B."/>
            <person name="Cannon C."/>
            <person name="Castanera R."/>
            <person name="Culley D."/>
            <person name="Daum C."/>
            <person name="Ezra D."/>
            <person name="Gonzalez J."/>
            <person name="Henrissat B."/>
            <person name="Kuo A."/>
            <person name="Liang C."/>
            <person name="Lipzen A."/>
            <person name="Lutzoni F."/>
            <person name="Magnuson J."/>
            <person name="Mondo S."/>
            <person name="Nolan M."/>
            <person name="Ohm R."/>
            <person name="Pangilinan J."/>
            <person name="Park H.-J."/>
            <person name="Ramirez L."/>
            <person name="Alfaro M."/>
            <person name="Sun H."/>
            <person name="Tritt A."/>
            <person name="Yoshinaga Y."/>
            <person name="Zwiers L.-H."/>
            <person name="Turgeon B."/>
            <person name="Goodwin S."/>
            <person name="Spatafora J."/>
            <person name="Crous P."/>
            <person name="Grigoriev I."/>
        </authorList>
    </citation>
    <scope>NUCLEOTIDE SEQUENCE</scope>
    <source>
        <strain evidence="1">CBS 690.94</strain>
    </source>
</reference>
<gene>
    <name evidence="1" type="ORF">P171DRAFT_36974</name>
</gene>
<dbReference type="AlphaFoldDB" id="A0A9P4PFX8"/>